<name>A0A1Y1W0G3_9FUNG</name>
<sequence>MIIENTGFVKCELVLLGELFFFFSLNYNPYNNYNDCAINIIFRHMGIILIYIVFILFISCGNEFGMTLTEVSILNDLPDLNSVITEDSVNEETIKISSKICSKIRDEYVKAQYSELGSSDSLSVASNKLPISDKISRNRHLNKKLNKSIEYIHSLCIEITLIFIIITTLNIMVVIKDSNNERKELQGFDGKWYYKCPLNEVDLPLNVVEFLGVIYLMIKAKKIWNFTFIFKCTKYIGYATSIWIFLGPLINLLSNFILKDRSRSTMFFNSIMNGICYLLILILFIWDKVYYILIKHGNNINDFFIGEKTDMCFLHKSYTCECIKNKSKESQEVLKKYIEFYKYCCQVIIVKNGRLQYISKSNKNSMKFLIE</sequence>
<evidence type="ECO:0000313" key="2">
    <source>
        <dbReference type="EMBL" id="ORX67007.1"/>
    </source>
</evidence>
<comment type="caution">
    <text evidence="2">The sequence shown here is derived from an EMBL/GenBank/DDBJ whole genome shotgun (WGS) entry which is preliminary data.</text>
</comment>
<gene>
    <name evidence="2" type="ORF">BCR32DRAFT_250453</name>
</gene>
<dbReference type="AlphaFoldDB" id="A0A1Y1W0G3"/>
<feature type="transmembrane region" description="Helical" evidence="1">
    <location>
        <begin position="232"/>
        <end position="254"/>
    </location>
</feature>
<dbReference type="EMBL" id="MCFG01000438">
    <property type="protein sequence ID" value="ORX67007.1"/>
    <property type="molecule type" value="Genomic_DNA"/>
</dbReference>
<proteinExistence type="predicted"/>
<keyword evidence="1" id="KW-1133">Transmembrane helix</keyword>
<reference evidence="2 3" key="1">
    <citation type="submission" date="2016-08" db="EMBL/GenBank/DDBJ databases">
        <title>A Parts List for Fungal Cellulosomes Revealed by Comparative Genomics.</title>
        <authorList>
            <consortium name="DOE Joint Genome Institute"/>
            <person name="Haitjema C.H."/>
            <person name="Gilmore S.P."/>
            <person name="Henske J.K."/>
            <person name="Solomon K.V."/>
            <person name="De Groot R."/>
            <person name="Kuo A."/>
            <person name="Mondo S.J."/>
            <person name="Salamov A.A."/>
            <person name="Labutti K."/>
            <person name="Zhao Z."/>
            <person name="Chiniquy J."/>
            <person name="Barry K."/>
            <person name="Brewer H.M."/>
            <person name="Purvine S.O."/>
            <person name="Wright A.T."/>
            <person name="Boxma B."/>
            <person name="Van Alen T."/>
            <person name="Hackstein J.H."/>
            <person name="Baker S.E."/>
            <person name="Grigoriev I.V."/>
            <person name="O'Malley M.A."/>
        </authorList>
    </citation>
    <scope>NUCLEOTIDE SEQUENCE [LARGE SCALE GENOMIC DNA]</scope>
    <source>
        <strain evidence="2 3">S4</strain>
    </source>
</reference>
<keyword evidence="1" id="KW-0812">Transmembrane</keyword>
<dbReference type="Proteomes" id="UP000193944">
    <property type="component" value="Unassembled WGS sequence"/>
</dbReference>
<feature type="transmembrane region" description="Helical" evidence="1">
    <location>
        <begin position="37"/>
        <end position="58"/>
    </location>
</feature>
<feature type="transmembrane region" description="Helical" evidence="1">
    <location>
        <begin position="7"/>
        <end position="25"/>
    </location>
</feature>
<accession>A0A1Y1W0G3</accession>
<evidence type="ECO:0000256" key="1">
    <source>
        <dbReference type="SAM" id="Phobius"/>
    </source>
</evidence>
<feature type="transmembrane region" description="Helical" evidence="1">
    <location>
        <begin position="151"/>
        <end position="175"/>
    </location>
</feature>
<evidence type="ECO:0000313" key="3">
    <source>
        <dbReference type="Proteomes" id="UP000193944"/>
    </source>
</evidence>
<organism evidence="2 3">
    <name type="scientific">Anaeromyces robustus</name>
    <dbReference type="NCBI Taxonomy" id="1754192"/>
    <lineage>
        <taxon>Eukaryota</taxon>
        <taxon>Fungi</taxon>
        <taxon>Fungi incertae sedis</taxon>
        <taxon>Chytridiomycota</taxon>
        <taxon>Chytridiomycota incertae sedis</taxon>
        <taxon>Neocallimastigomycetes</taxon>
        <taxon>Neocallimastigales</taxon>
        <taxon>Neocallimastigaceae</taxon>
        <taxon>Anaeromyces</taxon>
    </lineage>
</organism>
<reference evidence="2 3" key="2">
    <citation type="submission" date="2016-08" db="EMBL/GenBank/DDBJ databases">
        <title>Pervasive Adenine N6-methylation of Active Genes in Fungi.</title>
        <authorList>
            <consortium name="DOE Joint Genome Institute"/>
            <person name="Mondo S.J."/>
            <person name="Dannebaum R.O."/>
            <person name="Kuo R.C."/>
            <person name="Labutti K."/>
            <person name="Haridas S."/>
            <person name="Kuo A."/>
            <person name="Salamov A."/>
            <person name="Ahrendt S.R."/>
            <person name="Lipzen A."/>
            <person name="Sullivan W."/>
            <person name="Andreopoulos W.B."/>
            <person name="Clum A."/>
            <person name="Lindquist E."/>
            <person name="Daum C."/>
            <person name="Ramamoorthy G.K."/>
            <person name="Gryganskyi A."/>
            <person name="Culley D."/>
            <person name="Magnuson J.K."/>
            <person name="James T.Y."/>
            <person name="O'Malley M.A."/>
            <person name="Stajich J.E."/>
            <person name="Spatafora J.W."/>
            <person name="Visel A."/>
            <person name="Grigoriev I.V."/>
        </authorList>
    </citation>
    <scope>NUCLEOTIDE SEQUENCE [LARGE SCALE GENOMIC DNA]</scope>
    <source>
        <strain evidence="2 3">S4</strain>
    </source>
</reference>
<feature type="transmembrane region" description="Helical" evidence="1">
    <location>
        <begin position="266"/>
        <end position="286"/>
    </location>
</feature>
<protein>
    <submittedName>
        <fullName evidence="2">Uncharacterized protein</fullName>
    </submittedName>
</protein>
<keyword evidence="3" id="KW-1185">Reference proteome</keyword>
<dbReference type="OrthoDB" id="10637844at2759"/>
<keyword evidence="1" id="KW-0472">Membrane</keyword>